<proteinExistence type="predicted"/>
<keyword evidence="3" id="KW-1185">Reference proteome</keyword>
<gene>
    <name evidence="2" type="ORF">HXX76_009772</name>
</gene>
<protein>
    <submittedName>
        <fullName evidence="2">Uncharacterized protein</fullName>
    </submittedName>
</protein>
<name>A0A835VZK6_CHLIN</name>
<evidence type="ECO:0000313" key="3">
    <source>
        <dbReference type="Proteomes" id="UP000650467"/>
    </source>
</evidence>
<organism evidence="2 3">
    <name type="scientific">Chlamydomonas incerta</name>
    <dbReference type="NCBI Taxonomy" id="51695"/>
    <lineage>
        <taxon>Eukaryota</taxon>
        <taxon>Viridiplantae</taxon>
        <taxon>Chlorophyta</taxon>
        <taxon>core chlorophytes</taxon>
        <taxon>Chlorophyceae</taxon>
        <taxon>CS clade</taxon>
        <taxon>Chlamydomonadales</taxon>
        <taxon>Chlamydomonadaceae</taxon>
        <taxon>Chlamydomonas</taxon>
    </lineage>
</organism>
<feature type="compositionally biased region" description="Gly residues" evidence="1">
    <location>
        <begin position="198"/>
        <end position="208"/>
    </location>
</feature>
<comment type="caution">
    <text evidence="2">The sequence shown here is derived from an EMBL/GenBank/DDBJ whole genome shotgun (WGS) entry which is preliminary data.</text>
</comment>
<reference evidence="2" key="1">
    <citation type="journal article" date="2020" name="bioRxiv">
        <title>Comparative genomics of Chlamydomonas.</title>
        <authorList>
            <person name="Craig R.J."/>
            <person name="Hasan A.R."/>
            <person name="Ness R.W."/>
            <person name="Keightley P.D."/>
        </authorList>
    </citation>
    <scope>NUCLEOTIDE SEQUENCE</scope>
    <source>
        <strain evidence="2">SAG 7.73</strain>
    </source>
</reference>
<evidence type="ECO:0000313" key="2">
    <source>
        <dbReference type="EMBL" id="KAG2430796.1"/>
    </source>
</evidence>
<dbReference type="AlphaFoldDB" id="A0A835VZK6"/>
<accession>A0A835VZK6</accession>
<sequence length="631" mass="65640">MAMLHEAALGWRPGQVSPLARTRRCRGLTVHLWNFGDAHNSLLAALLLSGVDAAVAASIQKLAVSSDCGLLTLCACASTLGGRLPNVRALLLAPGGDWQQAHATIPRLAYSALRAALPQLDTLALLSTPGLRGLEAFAGSGLTSVESPIRGADHGYGLLRRRCVRSLAQLTQLRHLELCLGRLQADPAAWQEDDGGDDGGGGGGGGGDAPPPAADEDDAATLAGLAPCYREQLLSLRLLLCTAPAALETLKIRVLQMQDLQVDGLHGWGGIRGLTFRFTPTAAAGRSAVAAVEVEEVEGAASLNFLAAALLPRLAATGQRRLPLLRLGCVKDDPRGFERMLSPPLVRPFLRLEAVCDRLELWTLELLYDPETAGPAPVADAVAAVRAVVQLCGWPSQQLCTAGEHPWALRLSRPGAGAGAANGGGGAATSSSSSAAASSPALSLATVPAEQLLRATAERLWAAATEVGAAGSEDVQAGHDDPEHRLLLLMQGPLVKQLASGGGGHAGLRAWLANVAAGLHDDGSSKAVAARVAGSAFVPTEALVLAQGGERGRRRVTRCCRSCGTLGGKRQTMDLGLTLTLTLVVTAAVAAAAHPQQERSGWERAQQWLLGGEGMRRQRRRMTPTSRHCNG</sequence>
<evidence type="ECO:0000256" key="1">
    <source>
        <dbReference type="SAM" id="MobiDB-lite"/>
    </source>
</evidence>
<dbReference type="Proteomes" id="UP000650467">
    <property type="component" value="Unassembled WGS sequence"/>
</dbReference>
<dbReference type="EMBL" id="JAEHOC010000026">
    <property type="protein sequence ID" value="KAG2430796.1"/>
    <property type="molecule type" value="Genomic_DNA"/>
</dbReference>
<feature type="region of interest" description="Disordered" evidence="1">
    <location>
        <begin position="189"/>
        <end position="217"/>
    </location>
</feature>